<evidence type="ECO:0000259" key="3">
    <source>
        <dbReference type="PROSITE" id="PS50158"/>
    </source>
</evidence>
<dbReference type="PROSITE" id="PS50158">
    <property type="entry name" value="ZF_CCHC"/>
    <property type="match status" value="9"/>
</dbReference>
<gene>
    <name evidence="5" type="primary">20343168</name>
    <name evidence="4" type="ORF">GGTG_02710</name>
</gene>
<dbReference type="SUPFAM" id="SSF57756">
    <property type="entry name" value="Retrovirus zinc finger-like domains"/>
    <property type="match status" value="6"/>
</dbReference>
<feature type="domain" description="CCHC-type" evidence="3">
    <location>
        <begin position="106"/>
        <end position="121"/>
    </location>
</feature>
<dbReference type="Pfam" id="PF00098">
    <property type="entry name" value="zf-CCHC"/>
    <property type="match status" value="10"/>
</dbReference>
<evidence type="ECO:0000313" key="5">
    <source>
        <dbReference type="EnsemblFungi" id="EJT77604"/>
    </source>
</evidence>
<keyword evidence="1" id="KW-0862">Zinc</keyword>
<dbReference type="PANTHER" id="PTHR23002">
    <property type="entry name" value="ZINC FINGER CCHC DOMAIN CONTAINING PROTEIN"/>
    <property type="match status" value="1"/>
</dbReference>
<dbReference type="InterPro" id="IPR051714">
    <property type="entry name" value="Znf_CCHC_NABP"/>
</dbReference>
<organism evidence="4">
    <name type="scientific">Gaeumannomyces tritici (strain R3-111a-1)</name>
    <name type="common">Wheat and barley take-all root rot fungus</name>
    <name type="synonym">Gaeumannomyces graminis var. tritici</name>
    <dbReference type="NCBI Taxonomy" id="644352"/>
    <lineage>
        <taxon>Eukaryota</taxon>
        <taxon>Fungi</taxon>
        <taxon>Dikarya</taxon>
        <taxon>Ascomycota</taxon>
        <taxon>Pezizomycotina</taxon>
        <taxon>Sordariomycetes</taxon>
        <taxon>Sordariomycetidae</taxon>
        <taxon>Magnaporthales</taxon>
        <taxon>Magnaporthaceae</taxon>
        <taxon>Gaeumannomyces</taxon>
    </lineage>
</organism>
<dbReference type="EnsemblFungi" id="EJT77604">
    <property type="protein sequence ID" value="EJT77604"/>
    <property type="gene ID" value="GGTG_02710"/>
</dbReference>
<reference evidence="4" key="2">
    <citation type="submission" date="2010-07" db="EMBL/GenBank/DDBJ databases">
        <authorList>
            <consortium name="The Broad Institute Genome Sequencing Platform"/>
            <consortium name="Broad Institute Genome Sequencing Center for Infectious Disease"/>
            <person name="Ma L.-J."/>
            <person name="Dead R."/>
            <person name="Young S."/>
            <person name="Zeng Q."/>
            <person name="Koehrsen M."/>
            <person name="Alvarado L."/>
            <person name="Berlin A."/>
            <person name="Chapman S.B."/>
            <person name="Chen Z."/>
            <person name="Freedman E."/>
            <person name="Gellesch M."/>
            <person name="Goldberg J."/>
            <person name="Griggs A."/>
            <person name="Gujja S."/>
            <person name="Heilman E.R."/>
            <person name="Heiman D."/>
            <person name="Hepburn T."/>
            <person name="Howarth C."/>
            <person name="Jen D."/>
            <person name="Larson L."/>
            <person name="Mehta T."/>
            <person name="Neiman D."/>
            <person name="Pearson M."/>
            <person name="Roberts A."/>
            <person name="Saif S."/>
            <person name="Shea T."/>
            <person name="Shenoy N."/>
            <person name="Sisk P."/>
            <person name="Stolte C."/>
            <person name="Sykes S."/>
            <person name="Walk T."/>
            <person name="White J."/>
            <person name="Yandava C."/>
            <person name="Haas B."/>
            <person name="Nusbaum C."/>
            <person name="Birren B."/>
        </authorList>
    </citation>
    <scope>NUCLEOTIDE SEQUENCE</scope>
    <source>
        <strain evidence="4">R3-111a-1</strain>
    </source>
</reference>
<keyword evidence="1" id="KW-0479">Metal-binding</keyword>
<keyword evidence="1" id="KW-0863">Zinc-finger</keyword>
<dbReference type="EMBL" id="GL385396">
    <property type="protein sequence ID" value="EJT77604.1"/>
    <property type="molecule type" value="Genomic_DNA"/>
</dbReference>
<feature type="domain" description="CCHC-type" evidence="3">
    <location>
        <begin position="389"/>
        <end position="404"/>
    </location>
</feature>
<dbReference type="Gene3D" id="4.10.60.10">
    <property type="entry name" value="Zinc finger, CCHC-type"/>
    <property type="match status" value="6"/>
</dbReference>
<name>J3NN52_GAET3</name>
<feature type="region of interest" description="Disordered" evidence="2">
    <location>
        <begin position="1"/>
        <end position="60"/>
    </location>
</feature>
<dbReference type="HOGENOM" id="CLU_024213_0_0_1"/>
<dbReference type="GO" id="GO:0008270">
    <property type="term" value="F:zinc ion binding"/>
    <property type="evidence" value="ECO:0007669"/>
    <property type="project" value="UniProtKB-KW"/>
</dbReference>
<feature type="domain" description="CCHC-type" evidence="3">
    <location>
        <begin position="343"/>
        <end position="358"/>
    </location>
</feature>
<feature type="domain" description="CCHC-type" evidence="3">
    <location>
        <begin position="413"/>
        <end position="428"/>
    </location>
</feature>
<feature type="domain" description="CCHC-type" evidence="3">
    <location>
        <begin position="292"/>
        <end position="308"/>
    </location>
</feature>
<dbReference type="SMART" id="SM00343">
    <property type="entry name" value="ZnF_C2HC"/>
    <property type="match status" value="11"/>
</dbReference>
<feature type="compositionally biased region" description="Polar residues" evidence="2">
    <location>
        <begin position="14"/>
        <end position="39"/>
    </location>
</feature>
<dbReference type="InterPro" id="IPR036875">
    <property type="entry name" value="Znf_CCHC_sf"/>
</dbReference>
<dbReference type="RefSeq" id="XP_009218749.1">
    <property type="nucleotide sequence ID" value="XM_009220485.1"/>
</dbReference>
<feature type="compositionally biased region" description="Low complexity" evidence="2">
    <location>
        <begin position="40"/>
        <end position="53"/>
    </location>
</feature>
<feature type="region of interest" description="Disordered" evidence="2">
    <location>
        <begin position="472"/>
        <end position="521"/>
    </location>
</feature>
<feature type="compositionally biased region" description="Low complexity" evidence="2">
    <location>
        <begin position="472"/>
        <end position="489"/>
    </location>
</feature>
<dbReference type="GeneID" id="20343168"/>
<dbReference type="OrthoDB" id="8026949at2759"/>
<dbReference type="InterPro" id="IPR001878">
    <property type="entry name" value="Znf_CCHC"/>
</dbReference>
<keyword evidence="6" id="KW-1185">Reference proteome</keyword>
<accession>J3NN52</accession>
<evidence type="ECO:0000256" key="2">
    <source>
        <dbReference type="SAM" id="MobiDB-lite"/>
    </source>
</evidence>
<dbReference type="VEuPathDB" id="FungiDB:GGTG_02710"/>
<dbReference type="Proteomes" id="UP000006039">
    <property type="component" value="Unassembled WGS sequence"/>
</dbReference>
<evidence type="ECO:0000313" key="4">
    <source>
        <dbReference type="EMBL" id="EJT77604.1"/>
    </source>
</evidence>
<evidence type="ECO:0000313" key="6">
    <source>
        <dbReference type="Proteomes" id="UP000006039"/>
    </source>
</evidence>
<proteinExistence type="predicted"/>
<feature type="domain" description="CCHC-type" evidence="3">
    <location>
        <begin position="368"/>
        <end position="383"/>
    </location>
</feature>
<feature type="domain" description="CCHC-type" evidence="3">
    <location>
        <begin position="82"/>
        <end position="98"/>
    </location>
</feature>
<reference evidence="5" key="5">
    <citation type="submission" date="2018-04" db="UniProtKB">
        <authorList>
            <consortium name="EnsemblFungi"/>
        </authorList>
    </citation>
    <scope>IDENTIFICATION</scope>
    <source>
        <strain evidence="5">R3-111a-1</strain>
    </source>
</reference>
<reference evidence="6" key="1">
    <citation type="submission" date="2010-07" db="EMBL/GenBank/DDBJ databases">
        <title>The genome sequence of Gaeumannomyces graminis var. tritici strain R3-111a-1.</title>
        <authorList>
            <consortium name="The Broad Institute Genome Sequencing Platform"/>
            <person name="Ma L.-J."/>
            <person name="Dead R."/>
            <person name="Young S."/>
            <person name="Zeng Q."/>
            <person name="Koehrsen M."/>
            <person name="Alvarado L."/>
            <person name="Berlin A."/>
            <person name="Chapman S.B."/>
            <person name="Chen Z."/>
            <person name="Freedman E."/>
            <person name="Gellesch M."/>
            <person name="Goldberg J."/>
            <person name="Griggs A."/>
            <person name="Gujja S."/>
            <person name="Heilman E.R."/>
            <person name="Heiman D."/>
            <person name="Hepburn T."/>
            <person name="Howarth C."/>
            <person name="Jen D."/>
            <person name="Larson L."/>
            <person name="Mehta T."/>
            <person name="Neiman D."/>
            <person name="Pearson M."/>
            <person name="Roberts A."/>
            <person name="Saif S."/>
            <person name="Shea T."/>
            <person name="Shenoy N."/>
            <person name="Sisk P."/>
            <person name="Stolte C."/>
            <person name="Sykes S."/>
            <person name="Walk T."/>
            <person name="White J."/>
            <person name="Yandava C."/>
            <person name="Haas B."/>
            <person name="Nusbaum C."/>
            <person name="Birren B."/>
        </authorList>
    </citation>
    <scope>NUCLEOTIDE SEQUENCE [LARGE SCALE GENOMIC DNA]</scope>
    <source>
        <strain evidence="6">R3-111a-1</strain>
    </source>
</reference>
<feature type="domain" description="CCHC-type" evidence="3">
    <location>
        <begin position="127"/>
        <end position="142"/>
    </location>
</feature>
<evidence type="ECO:0000256" key="1">
    <source>
        <dbReference type="PROSITE-ProRule" id="PRU00047"/>
    </source>
</evidence>
<reference evidence="5" key="4">
    <citation type="journal article" date="2015" name="G3 (Bethesda)">
        <title>Genome sequences of three phytopathogenic species of the Magnaporthaceae family of fungi.</title>
        <authorList>
            <person name="Okagaki L.H."/>
            <person name="Nunes C.C."/>
            <person name="Sailsbery J."/>
            <person name="Clay B."/>
            <person name="Brown D."/>
            <person name="John T."/>
            <person name="Oh Y."/>
            <person name="Young N."/>
            <person name="Fitzgerald M."/>
            <person name="Haas B.J."/>
            <person name="Zeng Q."/>
            <person name="Young S."/>
            <person name="Adiconis X."/>
            <person name="Fan L."/>
            <person name="Levin J.Z."/>
            <person name="Mitchell T.K."/>
            <person name="Okubara P.A."/>
            <person name="Farman M.L."/>
            <person name="Kohn L.M."/>
            <person name="Birren B."/>
            <person name="Ma L.-J."/>
            <person name="Dean R.A."/>
        </authorList>
    </citation>
    <scope>NUCLEOTIDE SEQUENCE</scope>
    <source>
        <strain evidence="5">R3-111a-1</strain>
    </source>
</reference>
<dbReference type="STRING" id="644352.J3NN52"/>
<sequence length="521" mass="55789">MAAWDNGSGGGAWESQTTGGDQWNSSGNAGASNEWNDSTNAGGAAADNQWNDGGDAGGAGDAGGGNGFGAADDGGNGGNDDKCFNCGEAGHNKADCTKPRVFDGTCRVCNKEGHIGRDCPDRPPMQCRSCGEDGHMSKDCPSKTCPNCKEPGHTAAECEAARFIDRSDAPDMEASAALDLIREAVDDSDMFSVKEGLKAYLKANPDTNYVAMEQILRKENIGLYFIALAKELPVGMVNMDLQGNLDKKHTISLRFSDKCPRPRERDFWPKDTADNLERLEDAGDLVHSHLPRCRNCEELGHETRDCPQDKVERQQLVIECINCNEPGHRSRDCPQARVDKFACKNCGKSGHTSKECEEERVCPPDMECRKCGECGHFAKDCPKGGGNGCRNCGQEGHMSRDCTEPKNMANVQCRNCDEFGHVSKECPKPRDISRVKCSNCQEMGHFKSKCTKPHVDDDAGMGGFDNGAADGFDNGAAGGDNDWNTGNAGQSNDWQTGAGNTAAPGADADSWKTSGGGVSAW</sequence>
<feature type="domain" description="CCHC-type" evidence="3">
    <location>
        <begin position="320"/>
        <end position="335"/>
    </location>
</feature>
<reference evidence="4" key="3">
    <citation type="submission" date="2010-09" db="EMBL/GenBank/DDBJ databases">
        <title>Annotation of Gaeumannomyces graminis var. tritici R3-111a-1.</title>
        <authorList>
            <consortium name="The Broad Institute Genome Sequencing Platform"/>
            <person name="Ma L.-J."/>
            <person name="Dead R."/>
            <person name="Young S.K."/>
            <person name="Zeng Q."/>
            <person name="Gargeya S."/>
            <person name="Fitzgerald M."/>
            <person name="Haas B."/>
            <person name="Abouelleil A."/>
            <person name="Alvarado L."/>
            <person name="Arachchi H.M."/>
            <person name="Berlin A."/>
            <person name="Brown A."/>
            <person name="Chapman S.B."/>
            <person name="Chen Z."/>
            <person name="Dunbar C."/>
            <person name="Freedman E."/>
            <person name="Gearin G."/>
            <person name="Gellesch M."/>
            <person name="Goldberg J."/>
            <person name="Griggs A."/>
            <person name="Gujja S."/>
            <person name="Heiman D."/>
            <person name="Howarth C."/>
            <person name="Larson L."/>
            <person name="Lui A."/>
            <person name="MacDonald P.J.P."/>
            <person name="Mehta T."/>
            <person name="Montmayeur A."/>
            <person name="Murphy C."/>
            <person name="Neiman D."/>
            <person name="Pearson M."/>
            <person name="Priest M."/>
            <person name="Roberts A."/>
            <person name="Saif S."/>
            <person name="Shea T."/>
            <person name="Shenoy N."/>
            <person name="Sisk P."/>
            <person name="Stolte C."/>
            <person name="Sykes S."/>
            <person name="Yandava C."/>
            <person name="Wortman J."/>
            <person name="Nusbaum C."/>
            <person name="Birren B."/>
        </authorList>
    </citation>
    <scope>NUCLEOTIDE SEQUENCE</scope>
    <source>
        <strain evidence="4">R3-111a-1</strain>
    </source>
</reference>
<dbReference type="eggNOG" id="KOG0335">
    <property type="taxonomic scope" value="Eukaryota"/>
</dbReference>
<feature type="compositionally biased region" description="Polar residues" evidence="2">
    <location>
        <begin position="490"/>
        <end position="499"/>
    </location>
</feature>
<dbReference type="AlphaFoldDB" id="J3NN52"/>
<protein>
    <recommendedName>
        <fullName evidence="3">CCHC-type domain-containing protein</fullName>
    </recommendedName>
</protein>
<dbReference type="GO" id="GO:0003676">
    <property type="term" value="F:nucleic acid binding"/>
    <property type="evidence" value="ECO:0007669"/>
    <property type="project" value="InterPro"/>
</dbReference>